<evidence type="ECO:0000256" key="1">
    <source>
        <dbReference type="ARBA" id="ARBA00006116"/>
    </source>
</evidence>
<accession>A0A9N8ZGB3</accession>
<dbReference type="InterPro" id="IPR001357">
    <property type="entry name" value="BRCT_dom"/>
</dbReference>
<dbReference type="PANTHER" id="PTHR23389">
    <property type="entry name" value="CHROMOSOME TRANSMISSION FIDELITY FACTOR 18"/>
    <property type="match status" value="1"/>
</dbReference>
<dbReference type="AlphaFoldDB" id="A0A9N8ZGB3"/>
<dbReference type="Pfam" id="PF00533">
    <property type="entry name" value="BRCT"/>
    <property type="match status" value="1"/>
</dbReference>
<dbReference type="GO" id="GO:0003689">
    <property type="term" value="F:DNA clamp loader activity"/>
    <property type="evidence" value="ECO:0007669"/>
    <property type="project" value="InterPro"/>
</dbReference>
<dbReference type="EMBL" id="CAJVPS010000484">
    <property type="protein sequence ID" value="CAG8489216.1"/>
    <property type="molecule type" value="Genomic_DNA"/>
</dbReference>
<evidence type="ECO:0000256" key="4">
    <source>
        <dbReference type="SAM" id="MobiDB-lite"/>
    </source>
</evidence>
<dbReference type="GO" id="GO:0005634">
    <property type="term" value="C:nucleus"/>
    <property type="evidence" value="ECO:0007669"/>
    <property type="project" value="TreeGrafter"/>
</dbReference>
<dbReference type="InterPro" id="IPR008921">
    <property type="entry name" value="DNA_pol3_clamp-load_cplx_C"/>
</dbReference>
<dbReference type="InterPro" id="IPR003959">
    <property type="entry name" value="ATPase_AAA_core"/>
</dbReference>
<proteinExistence type="inferred from homology"/>
<dbReference type="Pfam" id="PF25361">
    <property type="entry name" value="AAA_lid_RFC1"/>
    <property type="match status" value="1"/>
</dbReference>
<dbReference type="GO" id="GO:0016887">
    <property type="term" value="F:ATP hydrolysis activity"/>
    <property type="evidence" value="ECO:0007669"/>
    <property type="project" value="InterPro"/>
</dbReference>
<feature type="domain" description="BRCT" evidence="5">
    <location>
        <begin position="61"/>
        <end position="139"/>
    </location>
</feature>
<dbReference type="InterPro" id="IPR036420">
    <property type="entry name" value="BRCT_dom_sf"/>
</dbReference>
<evidence type="ECO:0000313" key="7">
    <source>
        <dbReference type="Proteomes" id="UP000789508"/>
    </source>
</evidence>
<dbReference type="Pfam" id="PF08519">
    <property type="entry name" value="RFC1"/>
    <property type="match status" value="1"/>
</dbReference>
<dbReference type="GO" id="GO:0005663">
    <property type="term" value="C:DNA replication factor C complex"/>
    <property type="evidence" value="ECO:0007669"/>
    <property type="project" value="InterPro"/>
</dbReference>
<dbReference type="PROSITE" id="PS50172">
    <property type="entry name" value="BRCT"/>
    <property type="match status" value="1"/>
</dbReference>
<dbReference type="FunFam" id="3.40.50.300:FF:000395">
    <property type="entry name" value="Replication factor C subunit 1"/>
    <property type="match status" value="1"/>
</dbReference>
<dbReference type="PIRSF" id="PIRSF036578">
    <property type="entry name" value="RFC1"/>
    <property type="match status" value="1"/>
</dbReference>
<dbReference type="PANTHER" id="PTHR23389:SF6">
    <property type="entry name" value="REPLICATION FACTOR C SUBUNIT 1"/>
    <property type="match status" value="1"/>
</dbReference>
<dbReference type="CDD" id="cd00009">
    <property type="entry name" value="AAA"/>
    <property type="match status" value="1"/>
</dbReference>
<feature type="region of interest" description="Disordered" evidence="4">
    <location>
        <begin position="711"/>
        <end position="780"/>
    </location>
</feature>
<feature type="compositionally biased region" description="Gly residues" evidence="4">
    <location>
        <begin position="758"/>
        <end position="773"/>
    </location>
</feature>
<dbReference type="InterPro" id="IPR012178">
    <property type="entry name" value="RFC1"/>
</dbReference>
<feature type="compositionally biased region" description="Acidic residues" evidence="4">
    <location>
        <begin position="711"/>
        <end position="725"/>
    </location>
</feature>
<feature type="region of interest" description="Disordered" evidence="4">
    <location>
        <begin position="1"/>
        <end position="63"/>
    </location>
</feature>
<dbReference type="InterPro" id="IPR003593">
    <property type="entry name" value="AAA+_ATPase"/>
</dbReference>
<evidence type="ECO:0000256" key="3">
    <source>
        <dbReference type="ARBA" id="ARBA00022705"/>
    </source>
</evidence>
<dbReference type="GO" id="GO:0005524">
    <property type="term" value="F:ATP binding"/>
    <property type="evidence" value="ECO:0007669"/>
    <property type="project" value="InterPro"/>
</dbReference>
<dbReference type="SMART" id="SM00382">
    <property type="entry name" value="AAA"/>
    <property type="match status" value="1"/>
</dbReference>
<feature type="compositionally biased region" description="Polar residues" evidence="4">
    <location>
        <begin position="162"/>
        <end position="180"/>
    </location>
</feature>
<keyword evidence="7" id="KW-1185">Reference proteome</keyword>
<dbReference type="SUPFAM" id="SSF48019">
    <property type="entry name" value="post-AAA+ oligomerization domain-like"/>
    <property type="match status" value="1"/>
</dbReference>
<gene>
    <name evidence="6" type="ORF">ALEPTO_LOCUS2892</name>
</gene>
<dbReference type="Gene3D" id="3.40.50.10190">
    <property type="entry name" value="BRCT domain"/>
    <property type="match status" value="1"/>
</dbReference>
<sequence length="780" mass="86350">MISNNFNTLSENTSTRRRRRTNDEQNVKPAVKRGAKRKNEETIVEGAKKAKKKGKSEDIPTEKEGLEGKTFVFTGDLSIEREEAQNKVKRYGGRVTTAPSSRTTYLVVGDDPGPKKVEKAKELGISTLNEEEFFDLIKSIEKKKAESTANDNEEETEDKSFNNETMIASPSSSTNESGVISSPSIVESKLWVDKYKPKTLAELCGNKIPIEKLQKFLRDWDQNLKRNFPSGGKDDLSGYRAVLISGTPGIGKTTAAHLVGELEGYDIAEYNASDTRSKKSLEAVVKIATTNTSITSFYRQTPSDSKDSDTTKHGRALIIMDEVDGMSVGDRGGIVELMSLIKKTQVPIICICNDRASAKIRSLVSSPLVYDLRFQRENLKLTAPVVDELVRNSHTDIRQVLNMMSSYKLTNNSMDYDQGLELAKASEKNDVMNPWDVTSKYFNPHSWKEKGGMNLNEKIELYFHDSYIIPLMIQENYIKTKPTRATDLANETSQSIDLATLELRSKAADAICFSDRVNANILGTQQNWSLMPFHAIMSCVTPASYIHGSMSAQSYHGGSPIAFPSWLGNYSKTNKYQRRLQEIQSHMRPRISGDKNEVRQSYIPALIPALTKPLIDYGNDGIPEVIEKMDEYFLTKEDWDVMLEMGLAHNDGDKILKKISSAVKSAFTRKYNSTSHPTPYTRGNVSAKAAKAIPSSKEVPDIEEAIEVDEILEEEESVSSNEDDLTQDKNIKKKSGTGKGRAAASSSKKTATASGSRGARGAGSRGGRGSRGGGRGRGKK</sequence>
<organism evidence="6 7">
    <name type="scientific">Ambispora leptoticha</name>
    <dbReference type="NCBI Taxonomy" id="144679"/>
    <lineage>
        <taxon>Eukaryota</taxon>
        <taxon>Fungi</taxon>
        <taxon>Fungi incertae sedis</taxon>
        <taxon>Mucoromycota</taxon>
        <taxon>Glomeromycotina</taxon>
        <taxon>Glomeromycetes</taxon>
        <taxon>Archaeosporales</taxon>
        <taxon>Ambisporaceae</taxon>
        <taxon>Ambispora</taxon>
    </lineage>
</organism>
<dbReference type="GO" id="GO:0006271">
    <property type="term" value="P:DNA strand elongation involved in DNA replication"/>
    <property type="evidence" value="ECO:0007669"/>
    <property type="project" value="UniProtKB-ARBA"/>
</dbReference>
<evidence type="ECO:0000256" key="2">
    <source>
        <dbReference type="ARBA" id="ARBA00020401"/>
    </source>
</evidence>
<dbReference type="GO" id="GO:0006281">
    <property type="term" value="P:DNA repair"/>
    <property type="evidence" value="ECO:0007669"/>
    <property type="project" value="InterPro"/>
</dbReference>
<dbReference type="Gene3D" id="3.40.50.300">
    <property type="entry name" value="P-loop containing nucleotide triphosphate hydrolases"/>
    <property type="match status" value="1"/>
</dbReference>
<comment type="caution">
    <text evidence="6">The sequence shown here is derived from an EMBL/GenBank/DDBJ whole genome shotgun (WGS) entry which is preliminary data.</text>
</comment>
<feature type="region of interest" description="Disordered" evidence="4">
    <location>
        <begin position="144"/>
        <end position="180"/>
    </location>
</feature>
<dbReference type="InterPro" id="IPR027417">
    <property type="entry name" value="P-loop_NTPase"/>
</dbReference>
<dbReference type="FunFam" id="1.20.272.10:FF:000005">
    <property type="entry name" value="Replication factor C subunit 1"/>
    <property type="match status" value="1"/>
</dbReference>
<feature type="compositionally biased region" description="Polar residues" evidence="4">
    <location>
        <begin position="1"/>
        <end position="13"/>
    </location>
</feature>
<comment type="similarity">
    <text evidence="1">Belongs to the activator 1 large subunit family.</text>
</comment>
<reference evidence="6" key="1">
    <citation type="submission" date="2021-06" db="EMBL/GenBank/DDBJ databases">
        <authorList>
            <person name="Kallberg Y."/>
            <person name="Tangrot J."/>
            <person name="Rosling A."/>
        </authorList>
    </citation>
    <scope>NUCLEOTIDE SEQUENCE</scope>
    <source>
        <strain evidence="6">FL130A</strain>
    </source>
</reference>
<dbReference type="OrthoDB" id="446168at2759"/>
<dbReference type="GO" id="GO:0003677">
    <property type="term" value="F:DNA binding"/>
    <property type="evidence" value="ECO:0007669"/>
    <property type="project" value="InterPro"/>
</dbReference>
<name>A0A9N8ZGB3_9GLOM</name>
<dbReference type="Gene3D" id="1.20.272.10">
    <property type="match status" value="1"/>
</dbReference>
<dbReference type="Proteomes" id="UP000789508">
    <property type="component" value="Unassembled WGS sequence"/>
</dbReference>
<dbReference type="InterPro" id="IPR013725">
    <property type="entry name" value="DNA_replication_fac_RFC1_C"/>
</dbReference>
<feature type="compositionally biased region" description="Low complexity" evidence="4">
    <location>
        <begin position="740"/>
        <end position="757"/>
    </location>
</feature>
<dbReference type="SUPFAM" id="SSF52540">
    <property type="entry name" value="P-loop containing nucleoside triphosphate hydrolases"/>
    <property type="match status" value="1"/>
</dbReference>
<evidence type="ECO:0000313" key="6">
    <source>
        <dbReference type="EMBL" id="CAG8489216.1"/>
    </source>
</evidence>
<evidence type="ECO:0000259" key="5">
    <source>
        <dbReference type="PROSITE" id="PS50172"/>
    </source>
</evidence>
<keyword evidence="3" id="KW-0235">DNA replication</keyword>
<dbReference type="Pfam" id="PF00004">
    <property type="entry name" value="AAA"/>
    <property type="match status" value="1"/>
</dbReference>
<dbReference type="SUPFAM" id="SSF52113">
    <property type="entry name" value="BRCT domain"/>
    <property type="match status" value="1"/>
</dbReference>
<dbReference type="SMART" id="SM00292">
    <property type="entry name" value="BRCT"/>
    <property type="match status" value="1"/>
</dbReference>
<protein>
    <recommendedName>
        <fullName evidence="2">Replication factor C subunit 1</fullName>
    </recommendedName>
</protein>